<feature type="domain" description="Molybdopterin dinucleotide-binding" evidence="1">
    <location>
        <begin position="7"/>
        <end position="107"/>
    </location>
</feature>
<accession>A0AAP2RBE2</accession>
<dbReference type="InterPro" id="IPR006657">
    <property type="entry name" value="MoPterin_dinucl-bd_dom"/>
</dbReference>
<comment type="caution">
    <text evidence="2">The sequence shown here is derived from an EMBL/GenBank/DDBJ whole genome shotgun (WGS) entry which is preliminary data.</text>
</comment>
<dbReference type="Gene3D" id="2.40.40.20">
    <property type="match status" value="1"/>
</dbReference>
<dbReference type="InterPro" id="IPR012040">
    <property type="entry name" value="Formylmethanofuran_DH_dsu"/>
</dbReference>
<dbReference type="RefSeq" id="WP_230740715.1">
    <property type="nucleotide sequence ID" value="NZ_PGCK01000002.1"/>
</dbReference>
<dbReference type="Proteomes" id="UP001320159">
    <property type="component" value="Unassembled WGS sequence"/>
</dbReference>
<proteinExistence type="predicted"/>
<dbReference type="EMBL" id="PGCK01000002">
    <property type="protein sequence ID" value="MCD1294084.1"/>
    <property type="molecule type" value="Genomic_DNA"/>
</dbReference>
<organism evidence="2 3">
    <name type="scientific">Methanooceanicella nereidis</name>
    <dbReference type="NCBI Taxonomy" id="2052831"/>
    <lineage>
        <taxon>Archaea</taxon>
        <taxon>Methanobacteriati</taxon>
        <taxon>Methanobacteriota</taxon>
        <taxon>Stenosarchaea group</taxon>
        <taxon>Methanomicrobia</taxon>
        <taxon>Methanocellales</taxon>
        <taxon>Methanocellaceae</taxon>
        <taxon>Methanooceanicella</taxon>
    </lineage>
</organism>
<dbReference type="GO" id="GO:0043546">
    <property type="term" value="F:molybdopterin cofactor binding"/>
    <property type="evidence" value="ECO:0007669"/>
    <property type="project" value="InterPro"/>
</dbReference>
<dbReference type="AlphaFoldDB" id="A0AAP2RBE2"/>
<protein>
    <submittedName>
        <fullName evidence="2">Molybdopterin dinucleotide-binding protein</fullName>
    </submittedName>
</protein>
<evidence type="ECO:0000259" key="1">
    <source>
        <dbReference type="Pfam" id="PF01568"/>
    </source>
</evidence>
<dbReference type="Pfam" id="PF01568">
    <property type="entry name" value="Molydop_binding"/>
    <property type="match status" value="1"/>
</dbReference>
<evidence type="ECO:0000313" key="3">
    <source>
        <dbReference type="Proteomes" id="UP001320159"/>
    </source>
</evidence>
<gene>
    <name evidence="2" type="ORF">CUJ83_03630</name>
</gene>
<dbReference type="PIRSF" id="PIRSF015873">
    <property type="entry name" value="FwdD"/>
    <property type="match status" value="1"/>
</dbReference>
<evidence type="ECO:0000313" key="2">
    <source>
        <dbReference type="EMBL" id="MCD1294084.1"/>
    </source>
</evidence>
<reference evidence="2 3" key="1">
    <citation type="submission" date="2017-11" db="EMBL/GenBank/DDBJ databases">
        <title>Isolation and Characterization of Family Methanocellaceae Species from Potential Methane Hydrate Area Offshore Southwestern Taiwan.</title>
        <authorList>
            <person name="Zhang W.-L."/>
            <person name="Chen W.-C."/>
            <person name="Lai M.-C."/>
            <person name="Chen S.-C."/>
        </authorList>
    </citation>
    <scope>NUCLEOTIDE SEQUENCE [LARGE SCALE GENOMIC DNA]</scope>
    <source>
        <strain evidence="2 3">CWC-04</strain>
    </source>
</reference>
<dbReference type="SUPFAM" id="SSF50692">
    <property type="entry name" value="ADC-like"/>
    <property type="match status" value="1"/>
</dbReference>
<dbReference type="GO" id="GO:0016491">
    <property type="term" value="F:oxidoreductase activity"/>
    <property type="evidence" value="ECO:0007669"/>
    <property type="project" value="InterPro"/>
</dbReference>
<keyword evidence="3" id="KW-1185">Reference proteome</keyword>
<dbReference type="InterPro" id="IPR009010">
    <property type="entry name" value="Asp_de-COase-like_dom_sf"/>
</dbReference>
<sequence length="136" mass="14919">MTGPIELNLITGRTVWQGVAIEGHKHEDTYTKACGIIEMDVSDLKRLRVFPGQTVKVRSDHGEVIVKAVKATQGPHPGLAFIPMGPWANQVIDPKTYSTGMPHFKGVRITVEPAPGEKVLNGIELLQKTTLNLEKK</sequence>
<name>A0AAP2RBE2_9EURY</name>